<sequence>RPPRPVPAPRKSGGGTGSIKPLDCLFTVPPYLRAWTTDSIRSALRPGAEPRRRPLQGVTTSPGPEGGTLTTDLIGILIFHWTYAPCGFFENLPH</sequence>
<feature type="region of interest" description="Disordered" evidence="1">
    <location>
        <begin position="1"/>
        <end position="20"/>
    </location>
</feature>
<reference evidence="2" key="2">
    <citation type="submission" date="2025-09" db="UniProtKB">
        <authorList>
            <consortium name="Ensembl"/>
        </authorList>
    </citation>
    <scope>IDENTIFICATION</scope>
</reference>
<reference evidence="2" key="1">
    <citation type="submission" date="2025-08" db="UniProtKB">
        <authorList>
            <consortium name="Ensembl"/>
        </authorList>
    </citation>
    <scope>IDENTIFICATION</scope>
</reference>
<evidence type="ECO:0000313" key="3">
    <source>
        <dbReference type="Proteomes" id="UP000694404"/>
    </source>
</evidence>
<keyword evidence="3" id="KW-1185">Reference proteome</keyword>
<dbReference type="Proteomes" id="UP000694404">
    <property type="component" value="Unplaced"/>
</dbReference>
<proteinExistence type="predicted"/>
<evidence type="ECO:0000256" key="1">
    <source>
        <dbReference type="SAM" id="MobiDB-lite"/>
    </source>
</evidence>
<name>A0A8C0IN85_CHEAB</name>
<feature type="region of interest" description="Disordered" evidence="1">
    <location>
        <begin position="44"/>
        <end position="67"/>
    </location>
</feature>
<organism evidence="2 3">
    <name type="scientific">Chelonoidis abingdonii</name>
    <name type="common">Abingdon island giant tortoise</name>
    <name type="synonym">Testudo abingdonii</name>
    <dbReference type="NCBI Taxonomy" id="106734"/>
    <lineage>
        <taxon>Eukaryota</taxon>
        <taxon>Metazoa</taxon>
        <taxon>Chordata</taxon>
        <taxon>Craniata</taxon>
        <taxon>Vertebrata</taxon>
        <taxon>Euteleostomi</taxon>
        <taxon>Archelosauria</taxon>
        <taxon>Testudinata</taxon>
        <taxon>Testudines</taxon>
        <taxon>Cryptodira</taxon>
        <taxon>Durocryptodira</taxon>
        <taxon>Testudinoidea</taxon>
        <taxon>Testudinidae</taxon>
        <taxon>Chelonoidis</taxon>
    </lineage>
</organism>
<protein>
    <submittedName>
        <fullName evidence="2">Uncharacterized protein</fullName>
    </submittedName>
</protein>
<dbReference type="Ensembl" id="ENSCABT00000009429.1">
    <property type="protein sequence ID" value="ENSCABP00000008597.1"/>
    <property type="gene ID" value="ENSCABG00000006501.1"/>
</dbReference>
<accession>A0A8C0IN85</accession>
<evidence type="ECO:0000313" key="2">
    <source>
        <dbReference type="Ensembl" id="ENSCABP00000008597.1"/>
    </source>
</evidence>
<dbReference type="AlphaFoldDB" id="A0A8C0IN85"/>